<evidence type="ECO:0000313" key="2">
    <source>
        <dbReference type="EMBL" id="RDL33066.1"/>
    </source>
</evidence>
<dbReference type="Proteomes" id="UP000254866">
    <property type="component" value="Unassembled WGS sequence"/>
</dbReference>
<feature type="compositionally biased region" description="Polar residues" evidence="1">
    <location>
        <begin position="53"/>
        <end position="67"/>
    </location>
</feature>
<comment type="caution">
    <text evidence="2">The sequence shown here is derived from an EMBL/GenBank/DDBJ whole genome shotgun (WGS) entry which is preliminary data.</text>
</comment>
<dbReference type="EMBL" id="NPIC01000009">
    <property type="protein sequence ID" value="RDL33066.1"/>
    <property type="molecule type" value="Genomic_DNA"/>
</dbReference>
<evidence type="ECO:0000256" key="1">
    <source>
        <dbReference type="SAM" id="MobiDB-lite"/>
    </source>
</evidence>
<keyword evidence="3" id="KW-1185">Reference proteome</keyword>
<dbReference type="AlphaFoldDB" id="A0A370TEF5"/>
<gene>
    <name evidence="2" type="ORF">BP5553_08505</name>
</gene>
<name>A0A370TEF5_9HELO</name>
<sequence>MPVVDEDLMIKALNATTPAEIIHSEVVFYMPLMAYSEVEKTIQPTTAYREPGNAQNSPKHSQASFNSQISRAERPVISSASASKRLFSATGSSRNHDDCEASEMWEFFAARVKPRPRIQTLIRVVSGSVKAVQHEPIFYEKLWSTNKDNIFSAETSAESRLSRLFRGRRKINRHQRRFECASRLSLLFLAHDVAAMKSWNWELGPGQSRQHVAVLAIAHHLGVSTEEIKKEWRRSRNYVKLLEVCGPGSLLELGSGVNWHWEKAMAKDDVTHFINFRREKMTHLDKRSRELNLVAGRMILDGMLAYGWTIDAISRTCTPVRNALIVHCPTLFSSPSEYTPMNDINIATAIYQDFDFSTSASISHSASGDAPDTSASINGLLAATTPSLEPRSTEHICTDSLDKDSLFGGNDADFMSNNYILSSEAYL</sequence>
<organism evidence="2 3">
    <name type="scientific">Venustampulla echinocandica</name>
    <dbReference type="NCBI Taxonomy" id="2656787"/>
    <lineage>
        <taxon>Eukaryota</taxon>
        <taxon>Fungi</taxon>
        <taxon>Dikarya</taxon>
        <taxon>Ascomycota</taxon>
        <taxon>Pezizomycotina</taxon>
        <taxon>Leotiomycetes</taxon>
        <taxon>Helotiales</taxon>
        <taxon>Pleuroascaceae</taxon>
        <taxon>Venustampulla</taxon>
    </lineage>
</organism>
<dbReference type="GeneID" id="43601354"/>
<accession>A0A370TEF5</accession>
<dbReference type="RefSeq" id="XP_031866559.1">
    <property type="nucleotide sequence ID" value="XM_032017128.1"/>
</dbReference>
<protein>
    <submittedName>
        <fullName evidence="2">Uncharacterized protein</fullName>
    </submittedName>
</protein>
<dbReference type="STRING" id="2656787.A0A370TEF5"/>
<reference evidence="2 3" key="1">
    <citation type="journal article" date="2018" name="IMA Fungus">
        <title>IMA Genome-F 9: Draft genome sequence of Annulohypoxylon stygium, Aspergillus mulundensis, Berkeleyomyces basicola (syn. Thielaviopsis basicola), Ceratocystis smalleyi, two Cercospora beticola strains, Coleophoma cylindrospora, Fusarium fracticaudum, Phialophora cf. hyalina, and Morchella septimelata.</title>
        <authorList>
            <person name="Wingfield B.D."/>
            <person name="Bills G.F."/>
            <person name="Dong Y."/>
            <person name="Huang W."/>
            <person name="Nel W.J."/>
            <person name="Swalarsk-Parry B.S."/>
            <person name="Vaghefi N."/>
            <person name="Wilken P.M."/>
            <person name="An Z."/>
            <person name="de Beer Z.W."/>
            <person name="De Vos L."/>
            <person name="Chen L."/>
            <person name="Duong T.A."/>
            <person name="Gao Y."/>
            <person name="Hammerbacher A."/>
            <person name="Kikkert J.R."/>
            <person name="Li Y."/>
            <person name="Li H."/>
            <person name="Li K."/>
            <person name="Li Q."/>
            <person name="Liu X."/>
            <person name="Ma X."/>
            <person name="Naidoo K."/>
            <person name="Pethybridge S.J."/>
            <person name="Sun J."/>
            <person name="Steenkamp E.T."/>
            <person name="van der Nest M.A."/>
            <person name="van Wyk S."/>
            <person name="Wingfield M.J."/>
            <person name="Xiong C."/>
            <person name="Yue Q."/>
            <person name="Zhang X."/>
        </authorList>
    </citation>
    <scope>NUCLEOTIDE SEQUENCE [LARGE SCALE GENOMIC DNA]</scope>
    <source>
        <strain evidence="2 3">BP 5553</strain>
    </source>
</reference>
<feature type="region of interest" description="Disordered" evidence="1">
    <location>
        <begin position="48"/>
        <end position="67"/>
    </location>
</feature>
<proteinExistence type="predicted"/>
<evidence type="ECO:0000313" key="3">
    <source>
        <dbReference type="Proteomes" id="UP000254866"/>
    </source>
</evidence>
<dbReference type="OrthoDB" id="3491794at2759"/>